<dbReference type="SUPFAM" id="SSF55729">
    <property type="entry name" value="Acyl-CoA N-acyltransferases (Nat)"/>
    <property type="match status" value="1"/>
</dbReference>
<proteinExistence type="predicted"/>
<reference evidence="1 2" key="1">
    <citation type="submission" date="2017-02" db="EMBL/GenBank/DDBJ databases">
        <authorList>
            <person name="Peterson S.W."/>
        </authorList>
    </citation>
    <scope>NUCLEOTIDE SEQUENCE [LARGE SCALE GENOMIC DNA]</scope>
    <source>
        <strain evidence="1 2">DSM 18034</strain>
    </source>
</reference>
<evidence type="ECO:0008006" key="3">
    <source>
        <dbReference type="Google" id="ProtNLM"/>
    </source>
</evidence>
<evidence type="ECO:0000313" key="1">
    <source>
        <dbReference type="EMBL" id="SKA64173.1"/>
    </source>
</evidence>
<sequence>MSLRIEPLRREHLDRIQLRPLDAQGLHCAGYDEQIQDFGEQMLVSGVAFTALAGPRILACAGMQSLRQGVGDLWALTSPELPRYGVAFCRAVRAWLPWVCAQQGVWRAQALVLEQHPVSCRWLEWLGFEREGLLRRYFGKQNFYIYARVQ</sequence>
<dbReference type="AlphaFoldDB" id="A0A1T4VGY5"/>
<dbReference type="RefSeq" id="WP_078683601.1">
    <property type="nucleotide sequence ID" value="NZ_FUYA01000001.1"/>
</dbReference>
<evidence type="ECO:0000313" key="2">
    <source>
        <dbReference type="Proteomes" id="UP000189733"/>
    </source>
</evidence>
<gene>
    <name evidence="1" type="ORF">SAMN02745702_00281</name>
</gene>
<accession>A0A1T4VGY5</accession>
<dbReference type="Proteomes" id="UP000189733">
    <property type="component" value="Unassembled WGS sequence"/>
</dbReference>
<dbReference type="STRING" id="1121442.SAMN02745702_00281"/>
<name>A0A1T4VGY5_9BACT</name>
<organism evidence="1 2">
    <name type="scientific">Desulfobaculum bizertense DSM 18034</name>
    <dbReference type="NCBI Taxonomy" id="1121442"/>
    <lineage>
        <taxon>Bacteria</taxon>
        <taxon>Pseudomonadati</taxon>
        <taxon>Thermodesulfobacteriota</taxon>
        <taxon>Desulfovibrionia</taxon>
        <taxon>Desulfovibrionales</taxon>
        <taxon>Desulfovibrionaceae</taxon>
        <taxon>Desulfobaculum</taxon>
    </lineage>
</organism>
<dbReference type="EMBL" id="FUYA01000001">
    <property type="protein sequence ID" value="SKA64173.1"/>
    <property type="molecule type" value="Genomic_DNA"/>
</dbReference>
<protein>
    <recommendedName>
        <fullName evidence="3">N-acetyltransferase domain-containing protein</fullName>
    </recommendedName>
</protein>
<dbReference type="OrthoDB" id="7363390at2"/>
<dbReference type="Gene3D" id="3.40.630.30">
    <property type="match status" value="1"/>
</dbReference>
<dbReference type="InterPro" id="IPR016181">
    <property type="entry name" value="Acyl_CoA_acyltransferase"/>
</dbReference>
<keyword evidence="2" id="KW-1185">Reference proteome</keyword>